<keyword evidence="4" id="KW-1185">Reference proteome</keyword>
<dbReference type="InterPro" id="IPR013766">
    <property type="entry name" value="Thioredoxin_domain"/>
</dbReference>
<gene>
    <name evidence="3" type="ORF">DUE52_07445</name>
</gene>
<name>A0A368JRA2_9BACT</name>
<dbReference type="InterPro" id="IPR036249">
    <property type="entry name" value="Thioredoxin-like_sf"/>
</dbReference>
<evidence type="ECO:0000313" key="4">
    <source>
        <dbReference type="Proteomes" id="UP000253383"/>
    </source>
</evidence>
<dbReference type="Gene3D" id="3.40.30.10">
    <property type="entry name" value="Glutaredoxin"/>
    <property type="match status" value="1"/>
</dbReference>
<evidence type="ECO:0000259" key="2">
    <source>
        <dbReference type="PROSITE" id="PS51352"/>
    </source>
</evidence>
<feature type="domain" description="Thioredoxin" evidence="2">
    <location>
        <begin position="90"/>
        <end position="226"/>
    </location>
</feature>
<keyword evidence="1" id="KW-1133">Transmembrane helix</keyword>
<evidence type="ECO:0000256" key="1">
    <source>
        <dbReference type="SAM" id="Phobius"/>
    </source>
</evidence>
<dbReference type="GO" id="GO:0016209">
    <property type="term" value="F:antioxidant activity"/>
    <property type="evidence" value="ECO:0007669"/>
    <property type="project" value="InterPro"/>
</dbReference>
<dbReference type="PROSITE" id="PS51352">
    <property type="entry name" value="THIOREDOXIN_2"/>
    <property type="match status" value="1"/>
</dbReference>
<accession>A0A368JRA2</accession>
<dbReference type="OrthoDB" id="662072at2"/>
<keyword evidence="1" id="KW-0812">Transmembrane</keyword>
<dbReference type="GO" id="GO:0016491">
    <property type="term" value="F:oxidoreductase activity"/>
    <property type="evidence" value="ECO:0007669"/>
    <property type="project" value="InterPro"/>
</dbReference>
<dbReference type="Proteomes" id="UP000253383">
    <property type="component" value="Unassembled WGS sequence"/>
</dbReference>
<sequence length="226" mass="25671">MYLKWPTGFCWRMALRRLWKCRSPKRLVWFYPPTASAYCSGSPWLFLSPSPTHPDMKTGLKYSVVIGVLLLIGYFLSRTVSAVSNTNELKTKRQTVPDFSQLAIQMPSKTVPKTMLKGRTNVIILFNPDCEHCQYEAAEISKNGDAFKQADVWMLTTEKPARVRAFTKQFGLDTLANVCVGTLTPDELYKTFGPTAVPHLFIYGPDGNLRKEYKGETKLEAILKYL</sequence>
<dbReference type="EMBL" id="QOWE01000005">
    <property type="protein sequence ID" value="RCR70190.1"/>
    <property type="molecule type" value="Genomic_DNA"/>
</dbReference>
<feature type="transmembrane region" description="Helical" evidence="1">
    <location>
        <begin position="27"/>
        <end position="47"/>
    </location>
</feature>
<dbReference type="InterPro" id="IPR000866">
    <property type="entry name" value="AhpC/TSA"/>
</dbReference>
<reference evidence="3 4" key="1">
    <citation type="submission" date="2018-07" db="EMBL/GenBank/DDBJ databases">
        <title>Genome analysis of Larkinella rosea.</title>
        <authorList>
            <person name="Zhou Z."/>
            <person name="Wang G."/>
        </authorList>
    </citation>
    <scope>NUCLEOTIDE SEQUENCE [LARGE SCALE GENOMIC DNA]</scope>
    <source>
        <strain evidence="4">zzj9</strain>
    </source>
</reference>
<keyword evidence="1" id="KW-0472">Membrane</keyword>
<dbReference type="SUPFAM" id="SSF52833">
    <property type="entry name" value="Thioredoxin-like"/>
    <property type="match status" value="1"/>
</dbReference>
<organism evidence="3 4">
    <name type="scientific">Larkinella punicea</name>
    <dbReference type="NCBI Taxonomy" id="2315727"/>
    <lineage>
        <taxon>Bacteria</taxon>
        <taxon>Pseudomonadati</taxon>
        <taxon>Bacteroidota</taxon>
        <taxon>Cytophagia</taxon>
        <taxon>Cytophagales</taxon>
        <taxon>Spirosomataceae</taxon>
        <taxon>Larkinella</taxon>
    </lineage>
</organism>
<evidence type="ECO:0000313" key="3">
    <source>
        <dbReference type="EMBL" id="RCR70190.1"/>
    </source>
</evidence>
<feature type="transmembrane region" description="Helical" evidence="1">
    <location>
        <begin position="59"/>
        <end position="76"/>
    </location>
</feature>
<protein>
    <recommendedName>
        <fullName evidence="2">Thioredoxin domain-containing protein</fullName>
    </recommendedName>
</protein>
<dbReference type="AlphaFoldDB" id="A0A368JRA2"/>
<dbReference type="Pfam" id="PF00578">
    <property type="entry name" value="AhpC-TSA"/>
    <property type="match status" value="1"/>
</dbReference>
<proteinExistence type="predicted"/>
<comment type="caution">
    <text evidence="3">The sequence shown here is derived from an EMBL/GenBank/DDBJ whole genome shotgun (WGS) entry which is preliminary data.</text>
</comment>